<dbReference type="InterPro" id="IPR003593">
    <property type="entry name" value="AAA+_ATPase"/>
</dbReference>
<dbReference type="OrthoDB" id="9784450at2"/>
<keyword evidence="1" id="KW-0813">Transport</keyword>
<evidence type="ECO:0000313" key="5">
    <source>
        <dbReference type="EMBL" id="KLN62005.1"/>
    </source>
</evidence>
<dbReference type="SMART" id="SM00382">
    <property type="entry name" value="AAA"/>
    <property type="match status" value="1"/>
</dbReference>
<keyword evidence="6" id="KW-1185">Reference proteome</keyword>
<dbReference type="InterPro" id="IPR050319">
    <property type="entry name" value="ABC_transp_ATP-bind"/>
</dbReference>
<dbReference type="GO" id="GO:0005524">
    <property type="term" value="F:ATP binding"/>
    <property type="evidence" value="ECO:0007669"/>
    <property type="project" value="UniProtKB-KW"/>
</dbReference>
<dbReference type="GO" id="GO:0016887">
    <property type="term" value="F:ATP hydrolysis activity"/>
    <property type="evidence" value="ECO:0007669"/>
    <property type="project" value="InterPro"/>
</dbReference>
<evidence type="ECO:0000256" key="2">
    <source>
        <dbReference type="ARBA" id="ARBA00022741"/>
    </source>
</evidence>
<protein>
    <recommendedName>
        <fullName evidence="4">ABC transporter domain-containing protein</fullName>
    </recommendedName>
</protein>
<keyword evidence="2" id="KW-0547">Nucleotide-binding</keyword>
<evidence type="ECO:0000256" key="1">
    <source>
        <dbReference type="ARBA" id="ARBA00022448"/>
    </source>
</evidence>
<dbReference type="PANTHER" id="PTHR43776:SF8">
    <property type="entry name" value="ABC TRANSPORTER, ATP-BINDING PROTEIN"/>
    <property type="match status" value="1"/>
</dbReference>
<keyword evidence="3" id="KW-0067">ATP-binding</keyword>
<dbReference type="AlphaFoldDB" id="A0A0H2MZB7"/>
<proteinExistence type="predicted"/>
<comment type="caution">
    <text evidence="5">The sequence shown here is derived from an EMBL/GenBank/DDBJ whole genome shotgun (WGS) entry which is preliminary data.</text>
</comment>
<dbReference type="GO" id="GO:0055085">
    <property type="term" value="P:transmembrane transport"/>
    <property type="evidence" value="ECO:0007669"/>
    <property type="project" value="UniProtKB-ARBA"/>
</dbReference>
<sequence length="245" mass="27233">MSFQVDNLSLSLGDNKILHDISFTLERGQVTGLLGRSGCGKSTLAKAMVGIHQSEQSCLKIDGTAFQPKFGKTGHKIQYMWQDPHMALSPFLSAVRCVEEAMETHKSTTKVQRREKAQGLLQQVGLTPSLMQKQPHALSGGQCQRIALARAIAARPEFLILDEPFSALDLVTQKNIIALLGNLRQVYDFGLMIISHDLRTLWRLADKLILIDQGRIIEDRPTSDFIHAPQHELTKTFASFALAET</sequence>
<gene>
    <name evidence="5" type="ORF">WH96_00175</name>
</gene>
<dbReference type="SUPFAM" id="SSF52540">
    <property type="entry name" value="P-loop containing nucleoside triphosphate hydrolases"/>
    <property type="match status" value="1"/>
</dbReference>
<evidence type="ECO:0000313" key="6">
    <source>
        <dbReference type="Proteomes" id="UP000035444"/>
    </source>
</evidence>
<dbReference type="EMBL" id="LAQL01000002">
    <property type="protein sequence ID" value="KLN62005.1"/>
    <property type="molecule type" value="Genomic_DNA"/>
</dbReference>
<dbReference type="RefSeq" id="WP_047762135.1">
    <property type="nucleotide sequence ID" value="NZ_LAQL01000002.1"/>
</dbReference>
<reference evidence="5 6" key="1">
    <citation type="submission" date="2015-03" db="EMBL/GenBank/DDBJ databases">
        <title>Genome Sequence of Kiloniella spongiae MEBiC09566, isolated from a marine sponge.</title>
        <authorList>
            <person name="Shao Z."/>
            <person name="Wang L."/>
            <person name="Li X."/>
        </authorList>
    </citation>
    <scope>NUCLEOTIDE SEQUENCE [LARGE SCALE GENOMIC DNA]</scope>
    <source>
        <strain evidence="5 6">MEBiC09566</strain>
    </source>
</reference>
<name>A0A0H2MZB7_9PROT</name>
<dbReference type="Gene3D" id="3.40.50.300">
    <property type="entry name" value="P-loop containing nucleotide triphosphate hydrolases"/>
    <property type="match status" value="1"/>
</dbReference>
<evidence type="ECO:0000259" key="4">
    <source>
        <dbReference type="PROSITE" id="PS50893"/>
    </source>
</evidence>
<dbReference type="Pfam" id="PF00005">
    <property type="entry name" value="ABC_tran"/>
    <property type="match status" value="1"/>
</dbReference>
<dbReference type="InterPro" id="IPR003439">
    <property type="entry name" value="ABC_transporter-like_ATP-bd"/>
</dbReference>
<dbReference type="PANTHER" id="PTHR43776">
    <property type="entry name" value="TRANSPORT ATP-BINDING PROTEIN"/>
    <property type="match status" value="1"/>
</dbReference>
<dbReference type="PROSITE" id="PS50893">
    <property type="entry name" value="ABC_TRANSPORTER_2"/>
    <property type="match status" value="1"/>
</dbReference>
<evidence type="ECO:0000256" key="3">
    <source>
        <dbReference type="ARBA" id="ARBA00022840"/>
    </source>
</evidence>
<accession>A0A0H2MZB7</accession>
<dbReference type="STRING" id="1489064.WH96_00175"/>
<feature type="domain" description="ABC transporter" evidence="4">
    <location>
        <begin position="3"/>
        <end position="238"/>
    </location>
</feature>
<dbReference type="InterPro" id="IPR017871">
    <property type="entry name" value="ABC_transporter-like_CS"/>
</dbReference>
<organism evidence="5 6">
    <name type="scientific">Kiloniella spongiae</name>
    <dbReference type="NCBI Taxonomy" id="1489064"/>
    <lineage>
        <taxon>Bacteria</taxon>
        <taxon>Pseudomonadati</taxon>
        <taxon>Pseudomonadota</taxon>
        <taxon>Alphaproteobacteria</taxon>
        <taxon>Rhodospirillales</taxon>
        <taxon>Kiloniellaceae</taxon>
        <taxon>Kiloniella</taxon>
    </lineage>
</organism>
<dbReference type="Proteomes" id="UP000035444">
    <property type="component" value="Unassembled WGS sequence"/>
</dbReference>
<dbReference type="InterPro" id="IPR027417">
    <property type="entry name" value="P-loop_NTPase"/>
</dbReference>
<dbReference type="PROSITE" id="PS00211">
    <property type="entry name" value="ABC_TRANSPORTER_1"/>
    <property type="match status" value="1"/>
</dbReference>